<dbReference type="EMBL" id="CAADRP010000557">
    <property type="protein sequence ID" value="VFU29627.1"/>
    <property type="molecule type" value="Genomic_DNA"/>
</dbReference>
<evidence type="ECO:0000256" key="1">
    <source>
        <dbReference type="SAM" id="Phobius"/>
    </source>
</evidence>
<keyword evidence="1" id="KW-0472">Membrane</keyword>
<keyword evidence="1" id="KW-0812">Transmembrane</keyword>
<reference evidence="2" key="1">
    <citation type="submission" date="2019-03" db="EMBL/GenBank/DDBJ databases">
        <authorList>
            <person name="Mank J."/>
            <person name="Almeida P."/>
        </authorList>
    </citation>
    <scope>NUCLEOTIDE SEQUENCE</scope>
    <source>
        <strain evidence="2">78183</strain>
    </source>
</reference>
<keyword evidence="1" id="KW-1133">Transmembrane helix</keyword>
<evidence type="ECO:0000313" key="2">
    <source>
        <dbReference type="EMBL" id="VFU29627.1"/>
    </source>
</evidence>
<accession>A0A6N2KSH5</accession>
<proteinExistence type="predicted"/>
<feature type="transmembrane region" description="Helical" evidence="1">
    <location>
        <begin position="27"/>
        <end position="46"/>
    </location>
</feature>
<gene>
    <name evidence="2" type="ORF">SVIM_LOCUS109306</name>
</gene>
<dbReference type="AlphaFoldDB" id="A0A6N2KSH5"/>
<sequence>MPIQPPPDKVVNGTRIEVPSNSRTLTFFFFFFAILICSNSTIAVTLPRYHHPIYLKNTDSLNPHFSLSQSGLSRKLRVYTRARFVSGYFSTWILQHRLCSTACLSNCGPLVRVQG</sequence>
<protein>
    <submittedName>
        <fullName evidence="2">Uncharacterized protein</fullName>
    </submittedName>
</protein>
<name>A0A6N2KSH5_SALVM</name>
<organism evidence="2">
    <name type="scientific">Salix viminalis</name>
    <name type="common">Common osier</name>
    <name type="synonym">Basket willow</name>
    <dbReference type="NCBI Taxonomy" id="40686"/>
    <lineage>
        <taxon>Eukaryota</taxon>
        <taxon>Viridiplantae</taxon>
        <taxon>Streptophyta</taxon>
        <taxon>Embryophyta</taxon>
        <taxon>Tracheophyta</taxon>
        <taxon>Spermatophyta</taxon>
        <taxon>Magnoliopsida</taxon>
        <taxon>eudicotyledons</taxon>
        <taxon>Gunneridae</taxon>
        <taxon>Pentapetalae</taxon>
        <taxon>rosids</taxon>
        <taxon>fabids</taxon>
        <taxon>Malpighiales</taxon>
        <taxon>Salicaceae</taxon>
        <taxon>Saliceae</taxon>
        <taxon>Salix</taxon>
    </lineage>
</organism>